<dbReference type="Gene3D" id="3.30.360.10">
    <property type="entry name" value="Dihydrodipicolinate Reductase, domain 2"/>
    <property type="match status" value="1"/>
</dbReference>
<evidence type="ECO:0000259" key="1">
    <source>
        <dbReference type="Pfam" id="PF01408"/>
    </source>
</evidence>
<feature type="domain" description="Gfo/Idh/MocA-like oxidoreductase N-terminal" evidence="1">
    <location>
        <begin position="5"/>
        <end position="123"/>
    </location>
</feature>
<dbReference type="InterPro" id="IPR052515">
    <property type="entry name" value="Gfo/Idh/MocA_Oxidoreductase"/>
</dbReference>
<dbReference type="InterPro" id="IPR055170">
    <property type="entry name" value="GFO_IDH_MocA-like_dom"/>
</dbReference>
<dbReference type="EMBL" id="JADBEM010000001">
    <property type="protein sequence ID" value="MBE1603695.1"/>
    <property type="molecule type" value="Genomic_DNA"/>
</dbReference>
<dbReference type="PANTHER" id="PTHR43249:SF1">
    <property type="entry name" value="D-GLUCOSIDE 3-DEHYDROGENASE"/>
    <property type="match status" value="1"/>
</dbReference>
<dbReference type="AlphaFoldDB" id="A0A927MN08"/>
<dbReference type="Pfam" id="PF01408">
    <property type="entry name" value="GFO_IDH_MocA"/>
    <property type="match status" value="1"/>
</dbReference>
<comment type="caution">
    <text evidence="3">The sequence shown here is derived from an EMBL/GenBank/DDBJ whole genome shotgun (WGS) entry which is preliminary data.</text>
</comment>
<dbReference type="InterPro" id="IPR000683">
    <property type="entry name" value="Gfo/Idh/MocA-like_OxRdtase_N"/>
</dbReference>
<dbReference type="GO" id="GO:0000166">
    <property type="term" value="F:nucleotide binding"/>
    <property type="evidence" value="ECO:0007669"/>
    <property type="project" value="InterPro"/>
</dbReference>
<evidence type="ECO:0000313" key="3">
    <source>
        <dbReference type="EMBL" id="MBE1603695.1"/>
    </source>
</evidence>
<dbReference type="PANTHER" id="PTHR43249">
    <property type="entry name" value="UDP-N-ACETYL-2-AMINO-2-DEOXY-D-GLUCURONATE OXIDASE"/>
    <property type="match status" value="1"/>
</dbReference>
<name>A0A927MN08_9ACTN</name>
<proteinExistence type="predicted"/>
<feature type="domain" description="GFO/IDH/MocA-like oxidoreductase" evidence="2">
    <location>
        <begin position="132"/>
        <end position="264"/>
    </location>
</feature>
<evidence type="ECO:0000259" key="2">
    <source>
        <dbReference type="Pfam" id="PF22725"/>
    </source>
</evidence>
<dbReference type="InterPro" id="IPR036291">
    <property type="entry name" value="NAD(P)-bd_dom_sf"/>
</dbReference>
<accession>A0A927MN08</accession>
<keyword evidence="4" id="KW-1185">Reference proteome</keyword>
<dbReference type="Gene3D" id="3.40.50.720">
    <property type="entry name" value="NAD(P)-binding Rossmann-like Domain"/>
    <property type="match status" value="1"/>
</dbReference>
<sequence>MSERFGVAVFGCGGVSTAHFDAYLKHPKVRIVAAVDTVPELAESAANKWGAEQSYTSVEEALSNPDIQFVDLCLPHHLHAPVAIQAAKGGKHVFVEKPIANTLDEADAMIAAAAANDVLLMVDQTKRYQNRFRRVKQLLEKGYAGKPILVKIAYPQDITYAWTHMSDQRRRTYWKHDGVISGIGIHAIDLLRWLIGEVVEVQAVASTTKLIAPDRKTEDSAIMILKFENGCIGECTVSYVLRDPKMAGSWDLMPLQIFGEDGSVQMDDDDQIRVYSHASTGGDEAVELLLPTKGPVGAPPPPNEGMAGAIDHLIECISGGATPLTDGNDARKSLAVIEAAYRSVNESRPVRVAS</sequence>
<dbReference type="SUPFAM" id="SSF51735">
    <property type="entry name" value="NAD(P)-binding Rossmann-fold domains"/>
    <property type="match status" value="1"/>
</dbReference>
<protein>
    <submittedName>
        <fullName evidence="3">Dehydrogenase</fullName>
    </submittedName>
</protein>
<dbReference type="RefSeq" id="WP_192748444.1">
    <property type="nucleotide sequence ID" value="NZ_BAABJL010000050.1"/>
</dbReference>
<evidence type="ECO:0000313" key="4">
    <source>
        <dbReference type="Proteomes" id="UP000638648"/>
    </source>
</evidence>
<gene>
    <name evidence="3" type="ORF">HEB94_000543</name>
</gene>
<organism evidence="3 4">
    <name type="scientific">Actinopolymorpha pittospori</name>
    <dbReference type="NCBI Taxonomy" id="648752"/>
    <lineage>
        <taxon>Bacteria</taxon>
        <taxon>Bacillati</taxon>
        <taxon>Actinomycetota</taxon>
        <taxon>Actinomycetes</taxon>
        <taxon>Propionibacteriales</taxon>
        <taxon>Actinopolymorphaceae</taxon>
        <taxon>Actinopolymorpha</taxon>
    </lineage>
</organism>
<dbReference type="Pfam" id="PF22725">
    <property type="entry name" value="GFO_IDH_MocA_C3"/>
    <property type="match status" value="1"/>
</dbReference>
<reference evidence="3" key="1">
    <citation type="submission" date="2020-10" db="EMBL/GenBank/DDBJ databases">
        <title>Sequencing the genomes of 1000 actinobacteria strains.</title>
        <authorList>
            <person name="Klenk H.-P."/>
        </authorList>
    </citation>
    <scope>NUCLEOTIDE SEQUENCE</scope>
    <source>
        <strain evidence="3">DSM 45354</strain>
    </source>
</reference>
<dbReference type="Proteomes" id="UP000638648">
    <property type="component" value="Unassembled WGS sequence"/>
</dbReference>
<dbReference type="SUPFAM" id="SSF55347">
    <property type="entry name" value="Glyceraldehyde-3-phosphate dehydrogenase-like, C-terminal domain"/>
    <property type="match status" value="1"/>
</dbReference>